<dbReference type="Proteomes" id="UP000189353">
    <property type="component" value="Unassembled WGS sequence"/>
</dbReference>
<name>A0A1V3L5E4_9PAST</name>
<evidence type="ECO:0000313" key="2">
    <source>
        <dbReference type="Proteomes" id="UP000189353"/>
    </source>
</evidence>
<dbReference type="NCBIfam" id="NF033650">
    <property type="entry name" value="ANR_neg_reg"/>
    <property type="match status" value="1"/>
</dbReference>
<comment type="caution">
    <text evidence="1">The sequence shown here is derived from an EMBL/GenBank/DDBJ whole genome shotgun (WGS) entry which is preliminary data.</text>
</comment>
<sequence>MKTLLRVYLEQADNAAQHEREEKFSIAATKWRSAFHIAPNEKERDWTFACAEYCFKRAIENGQIAIKKTRQLDFQQFMESENA</sequence>
<dbReference type="RefSeq" id="WP_077553345.1">
    <property type="nucleotide sequence ID" value="NZ_MLAI01000023.1"/>
</dbReference>
<gene>
    <name evidence="1" type="ORF">BKG88_08665</name>
</gene>
<accession>A0A1V3L5E4</accession>
<dbReference type="OrthoDB" id="9966451at2"/>
<dbReference type="EMBL" id="MLAI01000023">
    <property type="protein sequence ID" value="OOF85167.1"/>
    <property type="molecule type" value="Genomic_DNA"/>
</dbReference>
<dbReference type="AlphaFoldDB" id="A0A1V3L5E4"/>
<evidence type="ECO:0008006" key="3">
    <source>
        <dbReference type="Google" id="ProtNLM"/>
    </source>
</evidence>
<reference evidence="1 2" key="1">
    <citation type="submission" date="2016-10" db="EMBL/GenBank/DDBJ databases">
        <title>Rodentibacter gen. nov. and new species.</title>
        <authorList>
            <person name="Christensen H."/>
        </authorList>
    </citation>
    <scope>NUCLEOTIDE SEQUENCE [LARGE SCALE GENOMIC DNA]</scope>
    <source>
        <strain evidence="1 2">Ppn158</strain>
    </source>
</reference>
<proteinExistence type="predicted"/>
<protein>
    <recommendedName>
        <fullName evidence="3">ANR family transcriptional regulator</fullName>
    </recommendedName>
</protein>
<dbReference type="InterPro" id="IPR047666">
    <property type="entry name" value="ANR_neg_reg"/>
</dbReference>
<organism evidence="1 2">
    <name type="scientific">Rodentibacter ratti</name>
    <dbReference type="NCBI Taxonomy" id="1906745"/>
    <lineage>
        <taxon>Bacteria</taxon>
        <taxon>Pseudomonadati</taxon>
        <taxon>Pseudomonadota</taxon>
        <taxon>Gammaproteobacteria</taxon>
        <taxon>Pasteurellales</taxon>
        <taxon>Pasteurellaceae</taxon>
        <taxon>Rodentibacter</taxon>
    </lineage>
</organism>
<evidence type="ECO:0000313" key="1">
    <source>
        <dbReference type="EMBL" id="OOF85167.1"/>
    </source>
</evidence>